<evidence type="ECO:0000313" key="2">
    <source>
        <dbReference type="EMBL" id="KAJ3555067.1"/>
    </source>
</evidence>
<dbReference type="EMBL" id="JANPWZ010002946">
    <property type="protein sequence ID" value="KAJ3555067.1"/>
    <property type="molecule type" value="Genomic_DNA"/>
</dbReference>
<proteinExistence type="predicted"/>
<feature type="region of interest" description="Disordered" evidence="1">
    <location>
        <begin position="1"/>
        <end position="34"/>
    </location>
</feature>
<dbReference type="AlphaFoldDB" id="A0A9W8N4M8"/>
<sequence>MLLAKDQSKDQSKGPCRAPAGTPENPNSRSIPEYDQYIEGPDKELAIIKLGEVYDVLWEDDTSYYPAIALPFGDFSGIGISGSMRDILQHIPRPGCYQYKGNDITRWSLEYEDGEPLMNQRKYLFAFLDPNKISVPLPGCKFPLPNTVVYQWSTEDHVRWLDAAKELALQNELRHLINQFRTRAREMQQPVTCHVRSRMSPCENAAHDSTSHVVSTTSDDMYGRHSDHETNDYLPRFKAEFAFSQVSTPTPWESTHSEAVDSRVFNIQATSHGYPATPVRSANLFEDSRNEVNRQCSIAYGSDSDGAHTAQWTKQSHIYPTYNQQNGTEFKRLQHPDD</sequence>
<feature type="compositionally biased region" description="Basic and acidic residues" evidence="1">
    <location>
        <begin position="1"/>
        <end position="12"/>
    </location>
</feature>
<feature type="region of interest" description="Disordered" evidence="1">
    <location>
        <begin position="202"/>
        <end position="224"/>
    </location>
</feature>
<evidence type="ECO:0000313" key="3">
    <source>
        <dbReference type="Proteomes" id="UP001148614"/>
    </source>
</evidence>
<organism evidence="2 3">
    <name type="scientific">Xylaria arbuscula</name>
    <dbReference type="NCBI Taxonomy" id="114810"/>
    <lineage>
        <taxon>Eukaryota</taxon>
        <taxon>Fungi</taxon>
        <taxon>Dikarya</taxon>
        <taxon>Ascomycota</taxon>
        <taxon>Pezizomycotina</taxon>
        <taxon>Sordariomycetes</taxon>
        <taxon>Xylariomycetidae</taxon>
        <taxon>Xylariales</taxon>
        <taxon>Xylariaceae</taxon>
        <taxon>Xylaria</taxon>
    </lineage>
</organism>
<evidence type="ECO:0000256" key="1">
    <source>
        <dbReference type="SAM" id="MobiDB-lite"/>
    </source>
</evidence>
<keyword evidence="3" id="KW-1185">Reference proteome</keyword>
<reference evidence="2" key="1">
    <citation type="submission" date="2022-07" db="EMBL/GenBank/DDBJ databases">
        <title>Genome Sequence of Xylaria arbuscula.</title>
        <authorList>
            <person name="Buettner E."/>
        </authorList>
    </citation>
    <scope>NUCLEOTIDE SEQUENCE</scope>
    <source>
        <strain evidence="2">VT107</strain>
    </source>
</reference>
<protein>
    <submittedName>
        <fullName evidence="2">Uncharacterized protein</fullName>
    </submittedName>
</protein>
<name>A0A9W8N4M8_9PEZI</name>
<gene>
    <name evidence="2" type="ORF">NPX13_g10439</name>
</gene>
<dbReference type="Proteomes" id="UP001148614">
    <property type="component" value="Unassembled WGS sequence"/>
</dbReference>
<feature type="compositionally biased region" description="Low complexity" evidence="1">
    <location>
        <begin position="211"/>
        <end position="220"/>
    </location>
</feature>
<dbReference type="VEuPathDB" id="FungiDB:F4678DRAFT_334927"/>
<accession>A0A9W8N4M8</accession>
<comment type="caution">
    <text evidence="2">The sequence shown here is derived from an EMBL/GenBank/DDBJ whole genome shotgun (WGS) entry which is preliminary data.</text>
</comment>